<evidence type="ECO:0000256" key="8">
    <source>
        <dbReference type="ARBA" id="ARBA00022842"/>
    </source>
</evidence>
<comment type="cofactor">
    <cofactor evidence="1 10">
        <name>Mg(2+)</name>
        <dbReference type="ChEBI" id="CHEBI:18420"/>
    </cofactor>
</comment>
<comment type="similarity">
    <text evidence="3 10 13">Belongs to the IPP transferase family.</text>
</comment>
<dbReference type="NCBIfam" id="TIGR00174">
    <property type="entry name" value="miaA"/>
    <property type="match status" value="1"/>
</dbReference>
<evidence type="ECO:0000256" key="6">
    <source>
        <dbReference type="ARBA" id="ARBA00022741"/>
    </source>
</evidence>
<organism evidence="14 15">
    <name type="scientific">Emticicia aquatilis</name>
    <dbReference type="NCBI Taxonomy" id="1537369"/>
    <lineage>
        <taxon>Bacteria</taxon>
        <taxon>Pseudomonadati</taxon>
        <taxon>Bacteroidota</taxon>
        <taxon>Cytophagia</taxon>
        <taxon>Cytophagales</taxon>
        <taxon>Leadbetterellaceae</taxon>
        <taxon>Emticicia</taxon>
    </lineage>
</organism>
<evidence type="ECO:0000256" key="4">
    <source>
        <dbReference type="ARBA" id="ARBA00022679"/>
    </source>
</evidence>
<evidence type="ECO:0000256" key="5">
    <source>
        <dbReference type="ARBA" id="ARBA00022694"/>
    </source>
</evidence>
<dbReference type="EC" id="2.5.1.75" evidence="10"/>
<comment type="subunit">
    <text evidence="10">Monomer.</text>
</comment>
<comment type="catalytic activity">
    <reaction evidence="9 10 11">
        <text>adenosine(37) in tRNA + dimethylallyl diphosphate = N(6)-dimethylallyladenosine(37) in tRNA + diphosphate</text>
        <dbReference type="Rhea" id="RHEA:26482"/>
        <dbReference type="Rhea" id="RHEA-COMP:10162"/>
        <dbReference type="Rhea" id="RHEA-COMP:10375"/>
        <dbReference type="ChEBI" id="CHEBI:33019"/>
        <dbReference type="ChEBI" id="CHEBI:57623"/>
        <dbReference type="ChEBI" id="CHEBI:74411"/>
        <dbReference type="ChEBI" id="CHEBI:74415"/>
        <dbReference type="EC" id="2.5.1.75"/>
    </reaction>
</comment>
<comment type="caution">
    <text evidence="14">The sequence shown here is derived from an EMBL/GenBank/DDBJ whole genome shotgun (WGS) entry which is preliminary data.</text>
</comment>
<keyword evidence="15" id="KW-1185">Reference proteome</keyword>
<dbReference type="InterPro" id="IPR039657">
    <property type="entry name" value="Dimethylallyltransferase"/>
</dbReference>
<evidence type="ECO:0000256" key="2">
    <source>
        <dbReference type="ARBA" id="ARBA00003213"/>
    </source>
</evidence>
<keyword evidence="5 10" id="KW-0819">tRNA processing</keyword>
<accession>A0A916YHP5</accession>
<dbReference type="EMBL" id="BMKK01000001">
    <property type="protein sequence ID" value="GGD46033.1"/>
    <property type="molecule type" value="Genomic_DNA"/>
</dbReference>
<dbReference type="Proteomes" id="UP000609064">
    <property type="component" value="Unassembled WGS sequence"/>
</dbReference>
<evidence type="ECO:0000256" key="12">
    <source>
        <dbReference type="RuleBase" id="RU003784"/>
    </source>
</evidence>
<dbReference type="RefSeq" id="WP_188764681.1">
    <property type="nucleotide sequence ID" value="NZ_BMKK01000001.1"/>
</dbReference>
<dbReference type="PANTHER" id="PTHR11088:SF60">
    <property type="entry name" value="TRNA DIMETHYLALLYLTRANSFERASE"/>
    <property type="match status" value="1"/>
</dbReference>
<evidence type="ECO:0000256" key="1">
    <source>
        <dbReference type="ARBA" id="ARBA00001946"/>
    </source>
</evidence>
<evidence type="ECO:0000256" key="3">
    <source>
        <dbReference type="ARBA" id="ARBA00005842"/>
    </source>
</evidence>
<name>A0A916YHP5_9BACT</name>
<comment type="function">
    <text evidence="2 10 12">Catalyzes the transfer of a dimethylallyl group onto the adenine at position 37 in tRNAs that read codons beginning with uridine, leading to the formation of N6-(dimethylallyl)adenosine (i(6)A).</text>
</comment>
<dbReference type="SUPFAM" id="SSF52540">
    <property type="entry name" value="P-loop containing nucleoside triphosphate hydrolases"/>
    <property type="match status" value="1"/>
</dbReference>
<reference evidence="14" key="1">
    <citation type="journal article" date="2014" name="Int. J. Syst. Evol. Microbiol.">
        <title>Complete genome sequence of Corynebacterium casei LMG S-19264T (=DSM 44701T), isolated from a smear-ripened cheese.</title>
        <authorList>
            <consortium name="US DOE Joint Genome Institute (JGI-PGF)"/>
            <person name="Walter F."/>
            <person name="Albersmeier A."/>
            <person name="Kalinowski J."/>
            <person name="Ruckert C."/>
        </authorList>
    </citation>
    <scope>NUCLEOTIDE SEQUENCE</scope>
    <source>
        <strain evidence="14">CGMCC 1.15958</strain>
    </source>
</reference>
<evidence type="ECO:0000256" key="10">
    <source>
        <dbReference type="HAMAP-Rule" id="MF_00185"/>
    </source>
</evidence>
<comment type="caution">
    <text evidence="10">Lacks conserved residue(s) required for the propagation of feature annotation.</text>
</comment>
<evidence type="ECO:0000313" key="15">
    <source>
        <dbReference type="Proteomes" id="UP000609064"/>
    </source>
</evidence>
<evidence type="ECO:0000256" key="7">
    <source>
        <dbReference type="ARBA" id="ARBA00022840"/>
    </source>
</evidence>
<evidence type="ECO:0000256" key="13">
    <source>
        <dbReference type="RuleBase" id="RU003785"/>
    </source>
</evidence>
<feature type="region of interest" description="Interaction with substrate tRNA" evidence="10">
    <location>
        <begin position="39"/>
        <end position="42"/>
    </location>
</feature>
<dbReference type="InterPro" id="IPR018022">
    <property type="entry name" value="IPT"/>
</dbReference>
<sequence>MIEKKDIPLVVILGPTASGKTKLAVNVVSKLNGEIISADSRQVYKGMNIGTGKDYEDYLPVFKPNQDWPAGIEGVHLIDIIDAGDSYNVAFFQRDFQKVYQDIISRNKTPILCGGTGMYIEAVLRNYEDTQVPISQGFRDELSLKNDEELEAIFQEKYFQENADISTRKRLIRAIEIGKWKSENWDLKEENRNRTAEYSELKTQNSAFRTQNFGITIPVEIRRERITKRLHDRLQNGMIEEVKTLLESGISAEKLIFYGLEYKFITEYLVGDLSYDEMAKRLEIAIHQFAKRQMTFFRSMERKGIKINWLDGMQPVEEMASQLLEILNH</sequence>
<dbReference type="Gene3D" id="3.40.50.300">
    <property type="entry name" value="P-loop containing nucleotide triphosphate hydrolases"/>
    <property type="match status" value="1"/>
</dbReference>
<keyword evidence="8 10" id="KW-0460">Magnesium</keyword>
<keyword evidence="6 10" id="KW-0547">Nucleotide-binding</keyword>
<protein>
    <recommendedName>
        <fullName evidence="10">tRNA dimethylallyltransferase</fullName>
        <ecNumber evidence="10">2.5.1.75</ecNumber>
    </recommendedName>
    <alternativeName>
        <fullName evidence="10">Dimethylallyl diphosphate:tRNA dimethylallyltransferase</fullName>
        <shortName evidence="10">DMAPP:tRNA dimethylallyltransferase</shortName>
        <shortName evidence="10">DMATase</shortName>
    </alternativeName>
    <alternativeName>
        <fullName evidence="10">Isopentenyl-diphosphate:tRNA isopentenyltransferase</fullName>
        <shortName evidence="10">IPP transferase</shortName>
        <shortName evidence="10">IPPT</shortName>
        <shortName evidence="10">IPTase</shortName>
    </alternativeName>
</protein>
<reference evidence="14" key="2">
    <citation type="submission" date="2020-09" db="EMBL/GenBank/DDBJ databases">
        <authorList>
            <person name="Sun Q."/>
            <person name="Zhou Y."/>
        </authorList>
    </citation>
    <scope>NUCLEOTIDE SEQUENCE</scope>
    <source>
        <strain evidence="14">CGMCC 1.15958</strain>
    </source>
</reference>
<gene>
    <name evidence="14" type="primary">miaA2</name>
    <name evidence="10" type="synonym">miaA</name>
    <name evidence="14" type="ORF">GCM10011514_07550</name>
</gene>
<evidence type="ECO:0000256" key="9">
    <source>
        <dbReference type="ARBA" id="ARBA00049563"/>
    </source>
</evidence>
<dbReference type="GO" id="GO:0052381">
    <property type="term" value="F:tRNA dimethylallyltransferase activity"/>
    <property type="evidence" value="ECO:0007669"/>
    <property type="project" value="UniProtKB-UniRule"/>
</dbReference>
<feature type="site" description="Interaction with substrate tRNA" evidence="10">
    <location>
        <position position="116"/>
    </location>
</feature>
<feature type="site" description="Interaction with substrate tRNA" evidence="10">
    <location>
        <position position="139"/>
    </location>
</feature>
<feature type="binding site" evidence="10">
    <location>
        <begin position="14"/>
        <end position="21"/>
    </location>
    <ligand>
        <name>ATP</name>
        <dbReference type="ChEBI" id="CHEBI:30616"/>
    </ligand>
</feature>
<keyword evidence="4 10" id="KW-0808">Transferase</keyword>
<dbReference type="Pfam" id="PF01715">
    <property type="entry name" value="IPPT"/>
    <property type="match status" value="1"/>
</dbReference>
<dbReference type="AlphaFoldDB" id="A0A916YHP5"/>
<proteinExistence type="inferred from homology"/>
<evidence type="ECO:0000256" key="11">
    <source>
        <dbReference type="RuleBase" id="RU003783"/>
    </source>
</evidence>
<dbReference type="PANTHER" id="PTHR11088">
    <property type="entry name" value="TRNA DIMETHYLALLYLTRANSFERASE"/>
    <property type="match status" value="1"/>
</dbReference>
<keyword evidence="7 10" id="KW-0067">ATP-binding</keyword>
<dbReference type="GO" id="GO:0005524">
    <property type="term" value="F:ATP binding"/>
    <property type="evidence" value="ECO:0007669"/>
    <property type="project" value="UniProtKB-UniRule"/>
</dbReference>
<dbReference type="HAMAP" id="MF_00185">
    <property type="entry name" value="IPP_trans"/>
    <property type="match status" value="1"/>
</dbReference>
<evidence type="ECO:0000313" key="14">
    <source>
        <dbReference type="EMBL" id="GGD46033.1"/>
    </source>
</evidence>
<dbReference type="InterPro" id="IPR027417">
    <property type="entry name" value="P-loop_NTPase"/>
</dbReference>
<feature type="binding site" evidence="10">
    <location>
        <begin position="16"/>
        <end position="21"/>
    </location>
    <ligand>
        <name>substrate</name>
    </ligand>
</feature>
<dbReference type="GO" id="GO:0006400">
    <property type="term" value="P:tRNA modification"/>
    <property type="evidence" value="ECO:0007669"/>
    <property type="project" value="TreeGrafter"/>
</dbReference>